<dbReference type="PANTHER" id="PTHR42723">
    <property type="entry name" value="CHLOROPHYLL SYNTHASE"/>
    <property type="match status" value="1"/>
</dbReference>
<name>A0A4R6PXD5_NOCIG</name>
<dbReference type="Gene3D" id="1.10.357.140">
    <property type="entry name" value="UbiA prenyltransferase"/>
    <property type="match status" value="1"/>
</dbReference>
<dbReference type="RefSeq" id="WP_084476920.1">
    <property type="nucleotide sequence ID" value="NZ_SNXK01000001.1"/>
</dbReference>
<evidence type="ECO:0000256" key="5">
    <source>
        <dbReference type="SAM" id="Phobius"/>
    </source>
</evidence>
<evidence type="ECO:0000256" key="4">
    <source>
        <dbReference type="ARBA" id="ARBA00023136"/>
    </source>
</evidence>
<keyword evidence="4 5" id="KW-0472">Membrane</keyword>
<reference evidence="6 7" key="1">
    <citation type="submission" date="2019-03" db="EMBL/GenBank/DDBJ databases">
        <title>Genomic Encyclopedia of Type Strains, Phase IV (KMG-IV): sequencing the most valuable type-strain genomes for metagenomic binning, comparative biology and taxonomic classification.</title>
        <authorList>
            <person name="Goeker M."/>
        </authorList>
    </citation>
    <scope>NUCLEOTIDE SEQUENCE [LARGE SCALE GENOMIC DNA]</scope>
    <source>
        <strain evidence="6 7">DSM 44496</strain>
    </source>
</reference>
<keyword evidence="3 5" id="KW-1133">Transmembrane helix</keyword>
<feature type="transmembrane region" description="Helical" evidence="5">
    <location>
        <begin position="144"/>
        <end position="170"/>
    </location>
</feature>
<keyword evidence="2 5" id="KW-0812">Transmembrane</keyword>
<proteinExistence type="predicted"/>
<feature type="transmembrane region" description="Helical" evidence="5">
    <location>
        <begin position="264"/>
        <end position="286"/>
    </location>
</feature>
<dbReference type="PANTHER" id="PTHR42723:SF1">
    <property type="entry name" value="CHLOROPHYLL SYNTHASE, CHLOROPLASTIC"/>
    <property type="match status" value="1"/>
</dbReference>
<dbReference type="Pfam" id="PF01040">
    <property type="entry name" value="UbiA"/>
    <property type="match status" value="1"/>
</dbReference>
<feature type="transmembrane region" description="Helical" evidence="5">
    <location>
        <begin position="77"/>
        <end position="104"/>
    </location>
</feature>
<keyword evidence="7" id="KW-1185">Reference proteome</keyword>
<dbReference type="Proteomes" id="UP000295087">
    <property type="component" value="Unassembled WGS sequence"/>
</dbReference>
<sequence length="374" mass="40305">MVAPAASSAAGPQTGDEWALIVTGTIPEPTLDEFLHKSAEKRIDWVNSSDGFTTGTMERVGLFLSFARPRTCLPGMLAFYLGCVLLDVPMGIDVLLGFFVTFLYSAVANLFNAYSDIAEDNQNIPARLYLLGLYGRRRLLRSSYAAGAVMLVAAAVVSPAFLLLTALCLLIAHQYSLPPLRMKARPMGSLVFFALDVALPFLMAPAVVENGPAIAGNWSFLSMAAYLLLWFVAKGFVKNLPDFKGDREAGLSTSATIFATRQQAAVAAAAATVLVYLGPLFLVVAGQFEAKYLFALAWFPVACAQGARMILRDDNQSANNMLRFDMIVSTGYLSTWVLLADPSVTSLLVVAGSLVVIFAMDALKLDTRKKEDIG</sequence>
<dbReference type="EMBL" id="SNXK01000001">
    <property type="protein sequence ID" value="TDP43077.1"/>
    <property type="molecule type" value="Genomic_DNA"/>
</dbReference>
<dbReference type="GO" id="GO:0016020">
    <property type="term" value="C:membrane"/>
    <property type="evidence" value="ECO:0007669"/>
    <property type="project" value="UniProtKB-SubCell"/>
</dbReference>
<dbReference type="InterPro" id="IPR044878">
    <property type="entry name" value="UbiA_sf"/>
</dbReference>
<protein>
    <submittedName>
        <fullName evidence="6">4-hydroxybenzoate polyprenyltransferase</fullName>
    </submittedName>
</protein>
<keyword evidence="6" id="KW-0808">Transferase</keyword>
<organism evidence="6 7">
    <name type="scientific">Nocardia ignorata</name>
    <dbReference type="NCBI Taxonomy" id="145285"/>
    <lineage>
        <taxon>Bacteria</taxon>
        <taxon>Bacillati</taxon>
        <taxon>Actinomycetota</taxon>
        <taxon>Actinomycetes</taxon>
        <taxon>Mycobacteriales</taxon>
        <taxon>Nocardiaceae</taxon>
        <taxon>Nocardia</taxon>
    </lineage>
</organism>
<dbReference type="GO" id="GO:0016765">
    <property type="term" value="F:transferase activity, transferring alkyl or aryl (other than methyl) groups"/>
    <property type="evidence" value="ECO:0007669"/>
    <property type="project" value="InterPro"/>
</dbReference>
<evidence type="ECO:0000256" key="3">
    <source>
        <dbReference type="ARBA" id="ARBA00022989"/>
    </source>
</evidence>
<comment type="subcellular location">
    <subcellularLocation>
        <location evidence="1">Membrane</location>
        <topology evidence="1">Multi-pass membrane protein</topology>
    </subcellularLocation>
</comment>
<feature type="transmembrane region" description="Helical" evidence="5">
    <location>
        <begin position="345"/>
        <end position="363"/>
    </location>
</feature>
<evidence type="ECO:0000313" key="6">
    <source>
        <dbReference type="EMBL" id="TDP43077.1"/>
    </source>
</evidence>
<accession>A0A4R6PXD5</accession>
<dbReference type="AlphaFoldDB" id="A0A4R6PXD5"/>
<evidence type="ECO:0000256" key="1">
    <source>
        <dbReference type="ARBA" id="ARBA00004141"/>
    </source>
</evidence>
<dbReference type="InterPro" id="IPR050475">
    <property type="entry name" value="Prenyltransferase_related"/>
</dbReference>
<feature type="transmembrane region" description="Helical" evidence="5">
    <location>
        <begin position="214"/>
        <end position="237"/>
    </location>
</feature>
<evidence type="ECO:0000313" key="7">
    <source>
        <dbReference type="Proteomes" id="UP000295087"/>
    </source>
</evidence>
<gene>
    <name evidence="6" type="ORF">DFR75_1012197</name>
</gene>
<dbReference type="InterPro" id="IPR000537">
    <property type="entry name" value="UbiA_prenyltransferase"/>
</dbReference>
<evidence type="ECO:0000256" key="2">
    <source>
        <dbReference type="ARBA" id="ARBA00022692"/>
    </source>
</evidence>
<feature type="transmembrane region" description="Helical" evidence="5">
    <location>
        <begin position="190"/>
        <end position="208"/>
    </location>
</feature>
<comment type="caution">
    <text evidence="6">The sequence shown here is derived from an EMBL/GenBank/DDBJ whole genome shotgun (WGS) entry which is preliminary data.</text>
</comment>